<reference evidence="2" key="2">
    <citation type="submission" date="2020-09" db="EMBL/GenBank/DDBJ databases">
        <authorList>
            <person name="Sun Q."/>
            <person name="Ohkuma M."/>
        </authorList>
    </citation>
    <scope>NUCLEOTIDE SEQUENCE</scope>
    <source>
        <strain evidence="2">JCM 4346</strain>
    </source>
</reference>
<dbReference type="EMBL" id="BMSX01000013">
    <property type="protein sequence ID" value="GGR30510.1"/>
    <property type="molecule type" value="Genomic_DNA"/>
</dbReference>
<dbReference type="Proteomes" id="UP000658320">
    <property type="component" value="Unassembled WGS sequence"/>
</dbReference>
<proteinExistence type="predicted"/>
<feature type="region of interest" description="Disordered" evidence="1">
    <location>
        <begin position="59"/>
        <end position="83"/>
    </location>
</feature>
<gene>
    <name evidence="2" type="ORF">GCM10010251_53160</name>
</gene>
<dbReference type="AlphaFoldDB" id="A0A918CNL5"/>
<evidence type="ECO:0008006" key="4">
    <source>
        <dbReference type="Google" id="ProtNLM"/>
    </source>
</evidence>
<sequence>MLIEKARRLLVGTAAGVVVLSGAGCSGQDAGQDAGKGFGARAGGALTYEALRSLAFKDGEVPNTHDTPVEEPAPKKSERTFPPVSDASCQSVLDVLEAKGASAVVRQVFNWKDDLWGGGSTLASYRGEGAEQAFDRLEEGLQTCRSYSGESYEGAYTTEVTGVGAPQVGQVGDEALTFRTVTPTKDGLVMHQDHVFVRTGKVTATFRKAEAGHEGTFPRDLVQRQVDRLAEAQGS</sequence>
<comment type="caution">
    <text evidence="2">The sequence shown here is derived from an EMBL/GenBank/DDBJ whole genome shotgun (WGS) entry which is preliminary data.</text>
</comment>
<name>A0A918CNL5_9ACTN</name>
<dbReference type="RefSeq" id="WP_189940426.1">
    <property type="nucleotide sequence ID" value="NZ_BMSX01000013.1"/>
</dbReference>
<keyword evidence="3" id="KW-1185">Reference proteome</keyword>
<protein>
    <recommendedName>
        <fullName evidence="4">Lipoprotein</fullName>
    </recommendedName>
</protein>
<organism evidence="2 3">
    <name type="scientific">Streptomyces aurantiogriseus</name>
    <dbReference type="NCBI Taxonomy" id="66870"/>
    <lineage>
        <taxon>Bacteria</taxon>
        <taxon>Bacillati</taxon>
        <taxon>Actinomycetota</taxon>
        <taxon>Actinomycetes</taxon>
        <taxon>Kitasatosporales</taxon>
        <taxon>Streptomycetaceae</taxon>
        <taxon>Streptomyces</taxon>
    </lineage>
</organism>
<evidence type="ECO:0000256" key="1">
    <source>
        <dbReference type="SAM" id="MobiDB-lite"/>
    </source>
</evidence>
<evidence type="ECO:0000313" key="2">
    <source>
        <dbReference type="EMBL" id="GGR30510.1"/>
    </source>
</evidence>
<evidence type="ECO:0000313" key="3">
    <source>
        <dbReference type="Proteomes" id="UP000658320"/>
    </source>
</evidence>
<dbReference type="PROSITE" id="PS51257">
    <property type="entry name" value="PROKAR_LIPOPROTEIN"/>
    <property type="match status" value="1"/>
</dbReference>
<reference evidence="2" key="1">
    <citation type="journal article" date="2014" name="Int. J. Syst. Evol. Microbiol.">
        <title>Complete genome sequence of Corynebacterium casei LMG S-19264T (=DSM 44701T), isolated from a smear-ripened cheese.</title>
        <authorList>
            <consortium name="US DOE Joint Genome Institute (JGI-PGF)"/>
            <person name="Walter F."/>
            <person name="Albersmeier A."/>
            <person name="Kalinowski J."/>
            <person name="Ruckert C."/>
        </authorList>
    </citation>
    <scope>NUCLEOTIDE SEQUENCE</scope>
    <source>
        <strain evidence="2">JCM 4346</strain>
    </source>
</reference>
<accession>A0A918CNL5</accession>